<evidence type="ECO:0000256" key="2">
    <source>
        <dbReference type="SAM" id="Phobius"/>
    </source>
</evidence>
<feature type="region of interest" description="Disordered" evidence="1">
    <location>
        <begin position="256"/>
        <end position="305"/>
    </location>
</feature>
<feature type="compositionally biased region" description="Acidic residues" evidence="1">
    <location>
        <begin position="293"/>
        <end position="305"/>
    </location>
</feature>
<evidence type="ECO:0000313" key="3">
    <source>
        <dbReference type="EMBL" id="CDI81097.1"/>
    </source>
</evidence>
<sequence>MKSRKGRSVPAYVSGGCWILVFLHIVSYAAASSPSAPLDRQAEMALLTRVEAKHAMFPTYAYGKSRSGSPVIYKPKLSGLRDFRKLFVLQTDSYMINLLLEETKASSFTLVLDFAALSKRLRAPTLEMWDSLRTVVDPLPAAARNSIELMVARVFERCEAVVVVNATHLLKLLKPVISLMVPVSNEKLFVSTDSSAIFKVVNPTQVPKPYNSSATDHVSSNPQTAQLYELLNARAEELLGRPLAVDLQGDISSAKKEMGAEPPVVSVPPAEAAAAPATEAAAATEAYGKTEGEEGEEEDLFDDID</sequence>
<dbReference type="VEuPathDB" id="ToxoDB:EPH_0009410"/>
<keyword evidence="2" id="KW-1133">Transmembrane helix</keyword>
<reference evidence="3" key="2">
    <citation type="submission" date="2013-10" db="EMBL/GenBank/DDBJ databases">
        <authorList>
            <person name="Aslett M."/>
        </authorList>
    </citation>
    <scope>NUCLEOTIDE SEQUENCE [LARGE SCALE GENOMIC DNA]</scope>
    <source>
        <strain evidence="3">Houghton</strain>
    </source>
</reference>
<dbReference type="InterPro" id="IPR036865">
    <property type="entry name" value="CRAL-TRIO_dom_sf"/>
</dbReference>
<reference evidence="3" key="1">
    <citation type="submission" date="2013-10" db="EMBL/GenBank/DDBJ databases">
        <title>Genomic analysis of the causative agents of coccidiosis in chickens.</title>
        <authorList>
            <person name="Reid A.J."/>
            <person name="Blake D."/>
            <person name="Billington K."/>
            <person name="Browne H."/>
            <person name="Dunn M."/>
            <person name="Hung S."/>
            <person name="Kawahara F."/>
            <person name="Miranda-Saavedra D."/>
            <person name="Mourier T."/>
            <person name="Nagra H."/>
            <person name="Otto T.D."/>
            <person name="Rawlings N."/>
            <person name="Sanchez A."/>
            <person name="Sanders M."/>
            <person name="Subramaniam C."/>
            <person name="Tay Y."/>
            <person name="Dear P."/>
            <person name="Doerig C."/>
            <person name="Gruber A."/>
            <person name="Parkinson J."/>
            <person name="Shirley M."/>
            <person name="Wan K.L."/>
            <person name="Berriman M."/>
            <person name="Tomley F."/>
            <person name="Pain A."/>
        </authorList>
    </citation>
    <scope>NUCLEOTIDE SEQUENCE [LARGE SCALE GENOMIC DNA]</scope>
    <source>
        <strain evidence="3">Houghton</strain>
    </source>
</reference>
<keyword evidence="4" id="KW-1185">Reference proteome</keyword>
<keyword evidence="2" id="KW-0812">Transmembrane</keyword>
<feature type="compositionally biased region" description="Low complexity" evidence="1">
    <location>
        <begin position="260"/>
        <end position="289"/>
    </location>
</feature>
<gene>
    <name evidence="3" type="ORF">EPH_0009410</name>
</gene>
<dbReference type="EMBL" id="HG691973">
    <property type="protein sequence ID" value="CDI81097.1"/>
    <property type="molecule type" value="Genomic_DNA"/>
</dbReference>
<keyword evidence="2" id="KW-0472">Membrane</keyword>
<dbReference type="Proteomes" id="UP000018201">
    <property type="component" value="Unassembled WGS sequence"/>
</dbReference>
<dbReference type="CDD" id="cd00170">
    <property type="entry name" value="SEC14"/>
    <property type="match status" value="1"/>
</dbReference>
<dbReference type="Gene3D" id="3.40.525.10">
    <property type="entry name" value="CRAL-TRIO lipid binding domain"/>
    <property type="match status" value="1"/>
</dbReference>
<dbReference type="AlphaFoldDB" id="U6GNF8"/>
<feature type="transmembrane region" description="Helical" evidence="2">
    <location>
        <begin position="12"/>
        <end position="31"/>
    </location>
</feature>
<accession>U6GNF8</accession>
<protein>
    <recommendedName>
        <fullName evidence="5">CRAL-TRIO domain-containing protein</fullName>
    </recommendedName>
</protein>
<dbReference type="OrthoDB" id="345778at2759"/>
<evidence type="ECO:0000256" key="1">
    <source>
        <dbReference type="SAM" id="MobiDB-lite"/>
    </source>
</evidence>
<name>U6GNF8_9EIME</name>
<evidence type="ECO:0008006" key="5">
    <source>
        <dbReference type="Google" id="ProtNLM"/>
    </source>
</evidence>
<dbReference type="SUPFAM" id="SSF52087">
    <property type="entry name" value="CRAL/TRIO domain"/>
    <property type="match status" value="1"/>
</dbReference>
<proteinExistence type="predicted"/>
<dbReference type="InterPro" id="IPR001251">
    <property type="entry name" value="CRAL-TRIO_dom"/>
</dbReference>
<evidence type="ECO:0000313" key="4">
    <source>
        <dbReference type="Proteomes" id="UP000018201"/>
    </source>
</evidence>
<organism evidence="3 4">
    <name type="scientific">Eimeria praecox</name>
    <dbReference type="NCBI Taxonomy" id="51316"/>
    <lineage>
        <taxon>Eukaryota</taxon>
        <taxon>Sar</taxon>
        <taxon>Alveolata</taxon>
        <taxon>Apicomplexa</taxon>
        <taxon>Conoidasida</taxon>
        <taxon>Coccidia</taxon>
        <taxon>Eucoccidiorida</taxon>
        <taxon>Eimeriorina</taxon>
        <taxon>Eimeriidae</taxon>
        <taxon>Eimeria</taxon>
    </lineage>
</organism>